<keyword evidence="2" id="KW-0812">Transmembrane</keyword>
<comment type="caution">
    <text evidence="3">The sequence shown here is derived from an EMBL/GenBank/DDBJ whole genome shotgun (WGS) entry which is preliminary data.</text>
</comment>
<keyword evidence="2" id="KW-1133">Transmembrane helix</keyword>
<evidence type="ECO:0000313" key="4">
    <source>
        <dbReference type="Proteomes" id="UP001404104"/>
    </source>
</evidence>
<keyword evidence="2" id="KW-0472">Membrane</keyword>
<gene>
    <name evidence="3" type="ORF">ABC969_04690</name>
</gene>
<feature type="transmembrane region" description="Helical" evidence="2">
    <location>
        <begin position="20"/>
        <end position="40"/>
    </location>
</feature>
<dbReference type="Proteomes" id="UP001404104">
    <property type="component" value="Unassembled WGS sequence"/>
</dbReference>
<reference evidence="3 4" key="1">
    <citation type="submission" date="2024-05" db="EMBL/GenBank/DDBJ databases">
        <authorList>
            <person name="Liu Q."/>
            <person name="Xin Y.-H."/>
        </authorList>
    </citation>
    <scope>NUCLEOTIDE SEQUENCE [LARGE SCALE GENOMIC DNA]</scope>
    <source>
        <strain evidence="3 4">CGMCC 1.15349</strain>
    </source>
</reference>
<evidence type="ECO:0000256" key="1">
    <source>
        <dbReference type="SAM" id="MobiDB-lite"/>
    </source>
</evidence>
<feature type="region of interest" description="Disordered" evidence="1">
    <location>
        <begin position="69"/>
        <end position="103"/>
    </location>
</feature>
<keyword evidence="4" id="KW-1185">Reference proteome</keyword>
<evidence type="ECO:0000256" key="2">
    <source>
        <dbReference type="SAM" id="Phobius"/>
    </source>
</evidence>
<name>A0ABU9XPG2_9SPHN</name>
<dbReference type="EMBL" id="JBDIMF010000001">
    <property type="protein sequence ID" value="MEN2785716.1"/>
    <property type="molecule type" value="Genomic_DNA"/>
</dbReference>
<organism evidence="3 4">
    <name type="scientific">Sphingomonas qilianensis</name>
    <dbReference type="NCBI Taxonomy" id="1736690"/>
    <lineage>
        <taxon>Bacteria</taxon>
        <taxon>Pseudomonadati</taxon>
        <taxon>Pseudomonadota</taxon>
        <taxon>Alphaproteobacteria</taxon>
        <taxon>Sphingomonadales</taxon>
        <taxon>Sphingomonadaceae</taxon>
        <taxon>Sphingomonas</taxon>
    </lineage>
</organism>
<evidence type="ECO:0000313" key="3">
    <source>
        <dbReference type="EMBL" id="MEN2785716.1"/>
    </source>
</evidence>
<proteinExistence type="predicted"/>
<accession>A0ABU9XPG2</accession>
<protein>
    <submittedName>
        <fullName evidence="3">Uncharacterized protein</fullName>
    </submittedName>
</protein>
<sequence>MMKTSSPASDTAQTTQRVRVGMIGLAAVLLLIGLAAAILATASRERAVSGGARADIVANLTMGNGMAALGDGSDGSEPLADLGVTPSTATENSMAAAPGTGAR</sequence>